<comment type="caution">
    <text evidence="1">The sequence shown here is derived from an EMBL/GenBank/DDBJ whole genome shotgun (WGS) entry which is preliminary data.</text>
</comment>
<evidence type="ECO:0000313" key="1">
    <source>
        <dbReference type="EMBL" id="MYE38256.1"/>
    </source>
</evidence>
<proteinExistence type="predicted"/>
<gene>
    <name evidence="1" type="ORF">F4X82_01900</name>
</gene>
<sequence>MNATYLYPPPLKYKRGFKIKIPRIIRLGGVGYFERTGGFATYNWFFDIPPCLCYKKSTRYSRKDTVMADKGTTTADDACVHHFVIVPPRKNRSKGKCVKCGKEEMFSNNKSRSRSQFALDEQRAYDKGAGT</sequence>
<dbReference type="Proteomes" id="UP000449092">
    <property type="component" value="Unassembled WGS sequence"/>
</dbReference>
<dbReference type="EMBL" id="VXOY01000015">
    <property type="protein sequence ID" value="MYE38256.1"/>
    <property type="molecule type" value="Genomic_DNA"/>
</dbReference>
<protein>
    <submittedName>
        <fullName evidence="1">Uncharacterized protein</fullName>
    </submittedName>
</protein>
<organism evidence="1 2">
    <name type="scientific">Candidatus Spechtbacteria bacterium SB0662_bin_43</name>
    <dbReference type="NCBI Taxonomy" id="2604897"/>
    <lineage>
        <taxon>Bacteria</taxon>
        <taxon>Candidatus Spechtiibacteriota</taxon>
    </lineage>
</organism>
<dbReference type="AlphaFoldDB" id="A0A845DJ85"/>
<evidence type="ECO:0000313" key="2">
    <source>
        <dbReference type="Proteomes" id="UP000449092"/>
    </source>
</evidence>
<name>A0A845DJ85_9BACT</name>
<accession>A0A845DJ85</accession>
<reference evidence="1 2" key="1">
    <citation type="submission" date="2019-09" db="EMBL/GenBank/DDBJ databases">
        <title>Characterisation of the sponge microbiome using genome-centric metagenomics.</title>
        <authorList>
            <person name="Engelberts J.P."/>
            <person name="Robbins S.J."/>
            <person name="De Goeij J.M."/>
            <person name="Aranda M."/>
            <person name="Bell S.C."/>
            <person name="Webster N.S."/>
        </authorList>
    </citation>
    <scope>NUCLEOTIDE SEQUENCE [LARGE SCALE GENOMIC DNA]</scope>
    <source>
        <strain evidence="1">SB0662_bin_43</strain>
    </source>
</reference>